<protein>
    <recommendedName>
        <fullName evidence="3">DUF4097 domain-containing protein</fullName>
    </recommendedName>
</protein>
<dbReference type="AlphaFoldDB" id="D3PX55"/>
<evidence type="ECO:0000256" key="1">
    <source>
        <dbReference type="SAM" id="MobiDB-lite"/>
    </source>
</evidence>
<dbReference type="RefSeq" id="WP_013020850.1">
    <property type="nucleotide sequence ID" value="NC_013947.1"/>
</dbReference>
<dbReference type="eggNOG" id="COG3595">
    <property type="taxonomic scope" value="Bacteria"/>
</dbReference>
<feature type="domain" description="DUF4097" evidence="3">
    <location>
        <begin position="131"/>
        <end position="263"/>
    </location>
</feature>
<reference evidence="4 5" key="1">
    <citation type="journal article" date="2009" name="Stand. Genomic Sci.">
        <title>Complete genome sequence of Stackebrandtia nassauensis type strain (LLR-40K-21).</title>
        <authorList>
            <person name="Munk C."/>
            <person name="Lapidus A."/>
            <person name="Copeland A."/>
            <person name="Jando M."/>
            <person name="Mayilraj S."/>
            <person name="Glavina Del Rio T."/>
            <person name="Nolan M."/>
            <person name="Chen F."/>
            <person name="Lucas S."/>
            <person name="Tice H."/>
            <person name="Cheng J.F."/>
            <person name="Han C."/>
            <person name="Detter J.C."/>
            <person name="Bruce D."/>
            <person name="Goodwin L."/>
            <person name="Chain P."/>
            <person name="Pitluck S."/>
            <person name="Goker M."/>
            <person name="Ovchinikova G."/>
            <person name="Pati A."/>
            <person name="Ivanova N."/>
            <person name="Mavromatis K."/>
            <person name="Chen A."/>
            <person name="Palaniappan K."/>
            <person name="Land M."/>
            <person name="Hauser L."/>
            <person name="Chang Y.J."/>
            <person name="Jeffries C.D."/>
            <person name="Bristow J."/>
            <person name="Eisen J.A."/>
            <person name="Markowitz V."/>
            <person name="Hugenholtz P."/>
            <person name="Kyrpides N.C."/>
            <person name="Klenk H.P."/>
        </authorList>
    </citation>
    <scope>NUCLEOTIDE SEQUENCE [LARGE SCALE GENOMIC DNA]</scope>
    <source>
        <strain evidence="5">DSM 44728 / CIP 108903 / NRRL B-16338 / NBRC 102104 / LLR-40K-21</strain>
    </source>
</reference>
<dbReference type="Proteomes" id="UP000000844">
    <property type="component" value="Chromosome"/>
</dbReference>
<keyword evidence="5" id="KW-1185">Reference proteome</keyword>
<evidence type="ECO:0000259" key="3">
    <source>
        <dbReference type="Pfam" id="PF13349"/>
    </source>
</evidence>
<feature type="transmembrane region" description="Helical" evidence="2">
    <location>
        <begin position="14"/>
        <end position="35"/>
    </location>
</feature>
<evidence type="ECO:0000256" key="2">
    <source>
        <dbReference type="SAM" id="Phobius"/>
    </source>
</evidence>
<keyword evidence="2" id="KW-1133">Transmembrane helix</keyword>
<name>D3PX55_STANL</name>
<feature type="region of interest" description="Disordered" evidence="1">
    <location>
        <begin position="218"/>
        <end position="252"/>
    </location>
</feature>
<gene>
    <name evidence="4" type="ordered locus">Snas_5649</name>
</gene>
<evidence type="ECO:0000313" key="5">
    <source>
        <dbReference type="Proteomes" id="UP000000844"/>
    </source>
</evidence>
<proteinExistence type="predicted"/>
<dbReference type="OrthoDB" id="4456952at2"/>
<accession>D3PX55</accession>
<keyword evidence="2" id="KW-0472">Membrane</keyword>
<organism evidence="4 5">
    <name type="scientific">Stackebrandtia nassauensis (strain DSM 44728 / CIP 108903 / NRRL B-16338 / NBRC 102104 / LLR-40K-21)</name>
    <dbReference type="NCBI Taxonomy" id="446470"/>
    <lineage>
        <taxon>Bacteria</taxon>
        <taxon>Bacillati</taxon>
        <taxon>Actinomycetota</taxon>
        <taxon>Actinomycetes</taxon>
        <taxon>Glycomycetales</taxon>
        <taxon>Glycomycetaceae</taxon>
        <taxon>Stackebrandtia</taxon>
    </lineage>
</organism>
<sequence>MSEHSVEKPACGGLVRWLVALAVVVVLAAVGIFFWKNVIGGVPQEDVQSKVHSKPISRLVVAGDSGEVDVVKGDKVHIEATLEWQGERKPVNSQKWDGETLRVEEKGCRGAWDFVGECGITYRIEVPSDVDLEVRVDAGNITTSGIKGEQRLESDSGNIDVSDAGKALTVKADSGNVTGTDLAGTKVNVTLDSGQIDLGFSKAPSQVRAVADSGSVTVQLPEGDEGYDVHAETDSGTSDVEVSTDSTSSRRINVETGSGSVTVEYA</sequence>
<dbReference type="HOGENOM" id="CLU_076844_2_0_11"/>
<evidence type="ECO:0000313" key="4">
    <source>
        <dbReference type="EMBL" id="ADD45279.1"/>
    </source>
</evidence>
<keyword evidence="2" id="KW-0812">Transmembrane</keyword>
<feature type="compositionally biased region" description="Low complexity" evidence="1">
    <location>
        <begin position="234"/>
        <end position="249"/>
    </location>
</feature>
<dbReference type="Pfam" id="PF13349">
    <property type="entry name" value="DUF4097"/>
    <property type="match status" value="1"/>
</dbReference>
<dbReference type="EMBL" id="CP001778">
    <property type="protein sequence ID" value="ADD45279.1"/>
    <property type="molecule type" value="Genomic_DNA"/>
</dbReference>
<dbReference type="KEGG" id="sna:Snas_5649"/>
<dbReference type="InterPro" id="IPR025164">
    <property type="entry name" value="Toastrack_DUF4097"/>
</dbReference>
<dbReference type="STRING" id="446470.Snas_5649"/>